<name>A0ABS3Z1D9_9BACT</name>
<dbReference type="RefSeq" id="WP_209142100.1">
    <property type="nucleotide sequence ID" value="NZ_JAGHKO010000011.1"/>
</dbReference>
<dbReference type="EMBL" id="JAGHKO010000011">
    <property type="protein sequence ID" value="MBO9203977.1"/>
    <property type="molecule type" value="Genomic_DNA"/>
</dbReference>
<feature type="domain" description="RES" evidence="1">
    <location>
        <begin position="14"/>
        <end position="139"/>
    </location>
</feature>
<dbReference type="SMART" id="SM00953">
    <property type="entry name" value="RES"/>
    <property type="match status" value="1"/>
</dbReference>
<dbReference type="Pfam" id="PF08808">
    <property type="entry name" value="RES"/>
    <property type="match status" value="1"/>
</dbReference>
<sequence>MQLYRIGKTKHAHDLTGVGAKMNGGRWNYLGVPCIYLSESRALSLLEYSRHTSLETMPPALSYITFDVPEHSIRTFQVSDLPVNWLQRPYSKENRDLGSLLLAEADHLLFKIPSPIIEQEYNFVLNTNHHLINLVKITEVISYKG</sequence>
<accession>A0ABS3Z1D9</accession>
<organism evidence="2 3">
    <name type="scientific">Niastella soli</name>
    <dbReference type="NCBI Taxonomy" id="2821487"/>
    <lineage>
        <taxon>Bacteria</taxon>
        <taxon>Pseudomonadati</taxon>
        <taxon>Bacteroidota</taxon>
        <taxon>Chitinophagia</taxon>
        <taxon>Chitinophagales</taxon>
        <taxon>Chitinophagaceae</taxon>
        <taxon>Niastella</taxon>
    </lineage>
</organism>
<keyword evidence="3" id="KW-1185">Reference proteome</keyword>
<gene>
    <name evidence="2" type="ORF">J7I42_27070</name>
</gene>
<reference evidence="2 3" key="1">
    <citation type="submission" date="2021-03" db="EMBL/GenBank/DDBJ databases">
        <title>Assistant Professor.</title>
        <authorList>
            <person name="Huq M.A."/>
        </authorList>
    </citation>
    <scope>NUCLEOTIDE SEQUENCE [LARGE SCALE GENOMIC DNA]</scope>
    <source>
        <strain evidence="2 3">MAH-29</strain>
    </source>
</reference>
<evidence type="ECO:0000313" key="2">
    <source>
        <dbReference type="EMBL" id="MBO9203977.1"/>
    </source>
</evidence>
<proteinExistence type="predicted"/>
<evidence type="ECO:0000313" key="3">
    <source>
        <dbReference type="Proteomes" id="UP000677244"/>
    </source>
</evidence>
<evidence type="ECO:0000259" key="1">
    <source>
        <dbReference type="SMART" id="SM00953"/>
    </source>
</evidence>
<comment type="caution">
    <text evidence="2">The sequence shown here is derived from an EMBL/GenBank/DDBJ whole genome shotgun (WGS) entry which is preliminary data.</text>
</comment>
<dbReference type="InterPro" id="IPR014914">
    <property type="entry name" value="RES_dom"/>
</dbReference>
<protein>
    <submittedName>
        <fullName evidence="2">RES family NAD+ phosphorylase</fullName>
    </submittedName>
</protein>
<dbReference type="Proteomes" id="UP000677244">
    <property type="component" value="Unassembled WGS sequence"/>
</dbReference>